<comment type="caution">
    <text evidence="1">The sequence shown here is derived from an EMBL/GenBank/DDBJ whole genome shotgun (WGS) entry which is preliminary data.</text>
</comment>
<organism evidence="1 2">
    <name type="scientific">Oceanobacillus profundus</name>
    <dbReference type="NCBI Taxonomy" id="372463"/>
    <lineage>
        <taxon>Bacteria</taxon>
        <taxon>Bacillati</taxon>
        <taxon>Bacillota</taxon>
        <taxon>Bacilli</taxon>
        <taxon>Bacillales</taxon>
        <taxon>Bacillaceae</taxon>
        <taxon>Oceanobacillus</taxon>
    </lineage>
</organism>
<protein>
    <submittedName>
        <fullName evidence="1">Uncharacterized protein</fullName>
    </submittedName>
</protein>
<evidence type="ECO:0000313" key="1">
    <source>
        <dbReference type="EMBL" id="RHW31871.1"/>
    </source>
</evidence>
<accession>A0A417YGC4</accession>
<dbReference type="AlphaFoldDB" id="A0A417YGC4"/>
<dbReference type="RefSeq" id="WP_118889429.1">
    <property type="nucleotide sequence ID" value="NZ_PHUT01000007.1"/>
</dbReference>
<dbReference type="OrthoDB" id="2991502at2"/>
<gene>
    <name evidence="1" type="ORF">D1B32_11575</name>
</gene>
<evidence type="ECO:0000313" key="2">
    <source>
        <dbReference type="Proteomes" id="UP000285456"/>
    </source>
</evidence>
<name>A0A417YGC4_9BACI</name>
<dbReference type="Proteomes" id="UP000285456">
    <property type="component" value="Unassembled WGS sequence"/>
</dbReference>
<reference evidence="1 2" key="1">
    <citation type="journal article" date="2007" name="Int. J. Syst. Evol. Microbiol.">
        <title>Oceanobacillus profundus sp. nov., isolated from a deep-sea sediment core.</title>
        <authorList>
            <person name="Kim Y.G."/>
            <person name="Choi D.H."/>
            <person name="Hyun S."/>
            <person name="Cho B.C."/>
        </authorList>
    </citation>
    <scope>NUCLEOTIDE SEQUENCE [LARGE SCALE GENOMIC DNA]</scope>
    <source>
        <strain evidence="1 2">DSM 18246</strain>
    </source>
</reference>
<keyword evidence="2" id="KW-1185">Reference proteome</keyword>
<dbReference type="EMBL" id="QWEH01000007">
    <property type="protein sequence ID" value="RHW31871.1"/>
    <property type="molecule type" value="Genomic_DNA"/>
</dbReference>
<proteinExistence type="predicted"/>
<sequence>MTMNYILLLIVVFSLGFQIGKAYIVKGLSYRVEQLHEEGDYRKAWMIEEAIKSYESENESRKN</sequence>